<feature type="domain" description="RING-type" evidence="6">
    <location>
        <begin position="20"/>
        <end position="64"/>
    </location>
</feature>
<dbReference type="OrthoDB" id="6105938at2759"/>
<dbReference type="InterPro" id="IPR027370">
    <property type="entry name" value="Znf-RING_euk"/>
</dbReference>
<accession>A0A9Q1HHH7</accession>
<dbReference type="AlphaFoldDB" id="A0A9Q1HHH7"/>
<dbReference type="InterPro" id="IPR047153">
    <property type="entry name" value="TRIM45/56/19-like"/>
</dbReference>
<dbReference type="Proteomes" id="UP001152320">
    <property type="component" value="Chromosome 3"/>
</dbReference>
<dbReference type="PANTHER" id="PTHR25462">
    <property type="entry name" value="BONUS, ISOFORM C-RELATED"/>
    <property type="match status" value="1"/>
</dbReference>
<dbReference type="InterPro" id="IPR017907">
    <property type="entry name" value="Znf_RING_CS"/>
</dbReference>
<dbReference type="EMBL" id="JAIZAY010000003">
    <property type="protein sequence ID" value="KAJ8045990.1"/>
    <property type="molecule type" value="Genomic_DNA"/>
</dbReference>
<dbReference type="Gene3D" id="3.30.40.10">
    <property type="entry name" value="Zinc/RING finger domain, C3HC4 (zinc finger)"/>
    <property type="match status" value="1"/>
</dbReference>
<evidence type="ECO:0000256" key="1">
    <source>
        <dbReference type="ARBA" id="ARBA00022553"/>
    </source>
</evidence>
<dbReference type="SMART" id="SM00184">
    <property type="entry name" value="RING"/>
    <property type="match status" value="1"/>
</dbReference>
<keyword evidence="1" id="KW-0597">Phosphoprotein</keyword>
<comment type="caution">
    <text evidence="7">The sequence shown here is derived from an EMBL/GenBank/DDBJ whole genome shotgun (WGS) entry which is preliminary data.</text>
</comment>
<sequence length="644" mass="71521">MAELGSLQVLKNIKERSLQCPICLELLKDPRALSCLHRFCCECLQNICFKGKSAGTPISCPICRKQTEIPSGGAKELQSDFLLRDILEKIQVTDDTVSGQCGSCSSKGKLLKFCKTCQCVICDGCVAQHAKMKALQSHPLESLEYGHTVRPSDSHQEPQTSTKCVVHREETVYYQCKDCGDKLICNTCLNTSHKDHDIVSINEISEAIRNEIVSQLDILSKMITDHQTIVKSVQMKKKDVQLKADEGKQSIELVSKEAIEAIHNQSKCLLDEMADKEELLVNSLSRMEEILAKNLERSADLRKKISKFLSQKASHNAHSISVGRMYVKDLGSITQLMTKYCPDVDRIKKSHLQFHPSRTTPQIGTIQSSNMWKSQNTWDVGLVHDPKEAISGMMTLPSGKLLLAISRAVQSTYAIISAKDGSVGWRKNFSIQNFPPYTPCYAVSLEKNAVIMAWRHVVTRYNMTSNKSSSYGKKVPAGAVIKCLATDYSDERVLIAHSAANEICLFDGELNEAREMMVSESCNGFQNIVVHNATKTYLVCDGHSKAFAVDKYSGKTVAYFTDPSAQKVSESKPNAICGTNDCSVFVLWSSCGSSWVIQYLPSGIPVSRIKVDNEAKLMVIALINDRECLVICSGKGKFFTYMQN</sequence>
<reference evidence="7" key="1">
    <citation type="submission" date="2021-10" db="EMBL/GenBank/DDBJ databases">
        <title>Tropical sea cucumber genome reveals ecological adaptation and Cuvierian tubules defense mechanism.</title>
        <authorList>
            <person name="Chen T."/>
        </authorList>
    </citation>
    <scope>NUCLEOTIDE SEQUENCE</scope>
    <source>
        <strain evidence="7">Nanhai2018</strain>
        <tissue evidence="7">Muscle</tissue>
    </source>
</reference>
<dbReference type="Gene3D" id="2.120.10.30">
    <property type="entry name" value="TolB, C-terminal domain"/>
    <property type="match status" value="1"/>
</dbReference>
<dbReference type="InterPro" id="IPR013083">
    <property type="entry name" value="Znf_RING/FYVE/PHD"/>
</dbReference>
<name>A0A9Q1HHH7_HOLLE</name>
<evidence type="ECO:0000313" key="8">
    <source>
        <dbReference type="Proteomes" id="UP001152320"/>
    </source>
</evidence>
<dbReference type="PANTHER" id="PTHR25462:SF296">
    <property type="entry name" value="MEIOTIC P26, ISOFORM F"/>
    <property type="match status" value="1"/>
</dbReference>
<dbReference type="SUPFAM" id="SSF57850">
    <property type="entry name" value="RING/U-box"/>
    <property type="match status" value="1"/>
</dbReference>
<dbReference type="SUPFAM" id="SSF57845">
    <property type="entry name" value="B-box zinc-binding domain"/>
    <property type="match status" value="1"/>
</dbReference>
<organism evidence="7 8">
    <name type="scientific">Holothuria leucospilota</name>
    <name type="common">Black long sea cucumber</name>
    <name type="synonym">Mertensiothuria leucospilota</name>
    <dbReference type="NCBI Taxonomy" id="206669"/>
    <lineage>
        <taxon>Eukaryota</taxon>
        <taxon>Metazoa</taxon>
        <taxon>Echinodermata</taxon>
        <taxon>Eleutherozoa</taxon>
        <taxon>Echinozoa</taxon>
        <taxon>Holothuroidea</taxon>
        <taxon>Aspidochirotacea</taxon>
        <taxon>Aspidochirotida</taxon>
        <taxon>Holothuriidae</taxon>
        <taxon>Holothuria</taxon>
    </lineage>
</organism>
<dbReference type="PROSITE" id="PS00518">
    <property type="entry name" value="ZF_RING_1"/>
    <property type="match status" value="1"/>
</dbReference>
<dbReference type="GO" id="GO:0008270">
    <property type="term" value="F:zinc ion binding"/>
    <property type="evidence" value="ECO:0007669"/>
    <property type="project" value="UniProtKB-KW"/>
</dbReference>
<protein>
    <submittedName>
        <fullName evidence="7">E3 ubiquitin-protein ligase TRIM56</fullName>
    </submittedName>
</protein>
<keyword evidence="2" id="KW-0479">Metal-binding</keyword>
<evidence type="ECO:0000256" key="4">
    <source>
        <dbReference type="ARBA" id="ARBA00022833"/>
    </source>
</evidence>
<dbReference type="SMART" id="SM00336">
    <property type="entry name" value="BBOX"/>
    <property type="match status" value="2"/>
</dbReference>
<evidence type="ECO:0000256" key="2">
    <source>
        <dbReference type="ARBA" id="ARBA00022723"/>
    </source>
</evidence>
<keyword evidence="8" id="KW-1185">Reference proteome</keyword>
<dbReference type="SUPFAM" id="SSF101898">
    <property type="entry name" value="NHL repeat"/>
    <property type="match status" value="1"/>
</dbReference>
<evidence type="ECO:0000313" key="7">
    <source>
        <dbReference type="EMBL" id="KAJ8045990.1"/>
    </source>
</evidence>
<dbReference type="CDD" id="cd19756">
    <property type="entry name" value="Bbox2"/>
    <property type="match status" value="1"/>
</dbReference>
<keyword evidence="4" id="KW-0862">Zinc</keyword>
<evidence type="ECO:0000256" key="5">
    <source>
        <dbReference type="PROSITE-ProRule" id="PRU00175"/>
    </source>
</evidence>
<dbReference type="InterPro" id="IPR001841">
    <property type="entry name" value="Znf_RING"/>
</dbReference>
<dbReference type="PROSITE" id="PS50089">
    <property type="entry name" value="ZF_RING_2"/>
    <property type="match status" value="1"/>
</dbReference>
<evidence type="ECO:0000259" key="6">
    <source>
        <dbReference type="PROSITE" id="PS50089"/>
    </source>
</evidence>
<proteinExistence type="predicted"/>
<keyword evidence="3 5" id="KW-0863">Zinc-finger</keyword>
<evidence type="ECO:0000256" key="3">
    <source>
        <dbReference type="ARBA" id="ARBA00022771"/>
    </source>
</evidence>
<dbReference type="Gene3D" id="3.30.160.60">
    <property type="entry name" value="Classic Zinc Finger"/>
    <property type="match status" value="1"/>
</dbReference>
<gene>
    <name evidence="7" type="ORF">HOLleu_09131</name>
</gene>
<dbReference type="InterPro" id="IPR011042">
    <property type="entry name" value="6-blade_b-propeller_TolB-like"/>
</dbReference>
<dbReference type="Pfam" id="PF00643">
    <property type="entry name" value="zf-B_box"/>
    <property type="match status" value="1"/>
</dbReference>
<dbReference type="InterPro" id="IPR000315">
    <property type="entry name" value="Znf_B-box"/>
</dbReference>
<dbReference type="Pfam" id="PF13445">
    <property type="entry name" value="zf-RING_UBOX"/>
    <property type="match status" value="1"/>
</dbReference>